<proteinExistence type="predicted"/>
<sequence>MAGHHFKSKEELFNAIANIWDNIPHEKLHSYYSSFWARCYIFKETNGESLNGKWHDIKEIHNQYRTQLHYVVDENTGETFIYEY</sequence>
<dbReference type="EMBL" id="JAPFFF010000059">
    <property type="protein sequence ID" value="KAK8837514.1"/>
    <property type="molecule type" value="Genomic_DNA"/>
</dbReference>
<dbReference type="Proteomes" id="UP001470230">
    <property type="component" value="Unassembled WGS sequence"/>
</dbReference>
<evidence type="ECO:0000313" key="2">
    <source>
        <dbReference type="Proteomes" id="UP001470230"/>
    </source>
</evidence>
<dbReference type="InterPro" id="IPR036397">
    <property type="entry name" value="RNaseH_sf"/>
</dbReference>
<protein>
    <submittedName>
        <fullName evidence="1">Uncharacterized protein</fullName>
    </submittedName>
</protein>
<keyword evidence="2" id="KW-1185">Reference proteome</keyword>
<gene>
    <name evidence="1" type="ORF">M9Y10_036512</name>
</gene>
<organism evidence="1 2">
    <name type="scientific">Tritrichomonas musculus</name>
    <dbReference type="NCBI Taxonomy" id="1915356"/>
    <lineage>
        <taxon>Eukaryota</taxon>
        <taxon>Metamonada</taxon>
        <taxon>Parabasalia</taxon>
        <taxon>Tritrichomonadida</taxon>
        <taxon>Tritrichomonadidae</taxon>
        <taxon>Tritrichomonas</taxon>
    </lineage>
</organism>
<comment type="caution">
    <text evidence="1">The sequence shown here is derived from an EMBL/GenBank/DDBJ whole genome shotgun (WGS) entry which is preliminary data.</text>
</comment>
<name>A0ABR2GU94_9EUKA</name>
<accession>A0ABR2GU94</accession>
<dbReference type="Gene3D" id="3.30.420.10">
    <property type="entry name" value="Ribonuclease H-like superfamily/Ribonuclease H"/>
    <property type="match status" value="1"/>
</dbReference>
<reference evidence="1 2" key="1">
    <citation type="submission" date="2024-04" db="EMBL/GenBank/DDBJ databases">
        <title>Tritrichomonas musculus Genome.</title>
        <authorList>
            <person name="Alves-Ferreira E."/>
            <person name="Grigg M."/>
            <person name="Lorenzi H."/>
            <person name="Galac M."/>
        </authorList>
    </citation>
    <scope>NUCLEOTIDE SEQUENCE [LARGE SCALE GENOMIC DNA]</scope>
    <source>
        <strain evidence="1 2">EAF2021</strain>
    </source>
</reference>
<evidence type="ECO:0000313" key="1">
    <source>
        <dbReference type="EMBL" id="KAK8837514.1"/>
    </source>
</evidence>